<dbReference type="InterPro" id="IPR036388">
    <property type="entry name" value="WH-like_DNA-bd_sf"/>
</dbReference>
<evidence type="ECO:0000259" key="6">
    <source>
        <dbReference type="PROSITE" id="PS50931"/>
    </source>
</evidence>
<evidence type="ECO:0000256" key="3">
    <source>
        <dbReference type="ARBA" id="ARBA00023125"/>
    </source>
</evidence>
<proteinExistence type="inferred from homology"/>
<dbReference type="SUPFAM" id="SSF53850">
    <property type="entry name" value="Periplasmic binding protein-like II"/>
    <property type="match status" value="1"/>
</dbReference>
<organism evidence="7 8">
    <name type="scientific">Thiohalorhabdus methylotrophus</name>
    <dbReference type="NCBI Taxonomy" id="3242694"/>
    <lineage>
        <taxon>Bacteria</taxon>
        <taxon>Pseudomonadati</taxon>
        <taxon>Pseudomonadota</taxon>
        <taxon>Gammaproteobacteria</taxon>
        <taxon>Thiohalorhabdales</taxon>
        <taxon>Thiohalorhabdaceae</taxon>
        <taxon>Thiohalorhabdus</taxon>
    </lineage>
</organism>
<keyword evidence="2" id="KW-0805">Transcription regulation</keyword>
<name>A0ABV4TW12_9GAMM</name>
<dbReference type="Proteomes" id="UP001575181">
    <property type="component" value="Unassembled WGS sequence"/>
</dbReference>
<comment type="caution">
    <text evidence="7">The sequence shown here is derived from an EMBL/GenBank/DDBJ whole genome shotgun (WGS) entry which is preliminary data.</text>
</comment>
<dbReference type="InterPro" id="IPR036390">
    <property type="entry name" value="WH_DNA-bd_sf"/>
</dbReference>
<dbReference type="Gene3D" id="3.40.190.290">
    <property type="match status" value="1"/>
</dbReference>
<evidence type="ECO:0000256" key="4">
    <source>
        <dbReference type="ARBA" id="ARBA00023163"/>
    </source>
</evidence>
<feature type="domain" description="HTH lysR-type" evidence="6">
    <location>
        <begin position="12"/>
        <end position="69"/>
    </location>
</feature>
<dbReference type="PRINTS" id="PR00039">
    <property type="entry name" value="HTHLYSR"/>
</dbReference>
<dbReference type="RefSeq" id="WP_373655505.1">
    <property type="nucleotide sequence ID" value="NZ_JBGUAW010000004.1"/>
</dbReference>
<evidence type="ECO:0000313" key="7">
    <source>
        <dbReference type="EMBL" id="MFA9460725.1"/>
    </source>
</evidence>
<evidence type="ECO:0000313" key="8">
    <source>
        <dbReference type="Proteomes" id="UP001575181"/>
    </source>
</evidence>
<keyword evidence="4" id="KW-0804">Transcription</keyword>
<evidence type="ECO:0000256" key="1">
    <source>
        <dbReference type="ARBA" id="ARBA00009437"/>
    </source>
</evidence>
<dbReference type="Gene3D" id="1.10.10.10">
    <property type="entry name" value="Winged helix-like DNA-binding domain superfamily/Winged helix DNA-binding domain"/>
    <property type="match status" value="1"/>
</dbReference>
<keyword evidence="3" id="KW-0238">DNA-binding</keyword>
<dbReference type="PANTHER" id="PTHR30126">
    <property type="entry name" value="HTH-TYPE TRANSCRIPTIONAL REGULATOR"/>
    <property type="match status" value="1"/>
</dbReference>
<dbReference type="SUPFAM" id="SSF46785">
    <property type="entry name" value="Winged helix' DNA-binding domain"/>
    <property type="match status" value="1"/>
</dbReference>
<dbReference type="Pfam" id="PF00126">
    <property type="entry name" value="HTH_1"/>
    <property type="match status" value="1"/>
</dbReference>
<sequence>MSGAGIDLARKVTLRQLKIFEAIGRTGNVTRAAEDLFLTQPTASMQVKKLAEAVGMPLFEQIGRQVHLTEVGRELYETCVEVFGSLERLEMQVADMEGLRRGTLKVAVVTTAKYFAPHVLGHFKKQYPGIDISLKVSNRERVLERLAFNEDDLYIMGRKPSEGIEVEAVPIAPNPLVVMAPHGHPLENESDIPLDRLIDEPFIVREEGSGIRQATEQLFEEAGLQPNIIMELASNEAIKHAVASGLGLSVLSLHSLTLEGSNGPVGVLDVAGFPMDRTWYAVYPRGKKLSVVAESFLEFMVEEGQRVSEQMDQLLNNLNHPQARPVSDEPDAGRGGGEGR</sequence>
<dbReference type="EMBL" id="JBGUAW010000004">
    <property type="protein sequence ID" value="MFA9460725.1"/>
    <property type="molecule type" value="Genomic_DNA"/>
</dbReference>
<accession>A0ABV4TW12</accession>
<gene>
    <name evidence="7" type="ORF">ACERLL_07800</name>
</gene>
<dbReference type="CDD" id="cd08419">
    <property type="entry name" value="PBP2_CbbR_RubisCO_like"/>
    <property type="match status" value="1"/>
</dbReference>
<dbReference type="PANTHER" id="PTHR30126:SF5">
    <property type="entry name" value="HTH-TYPE TRANSCRIPTIONAL ACTIVATOR CMPR"/>
    <property type="match status" value="1"/>
</dbReference>
<evidence type="ECO:0000256" key="2">
    <source>
        <dbReference type="ARBA" id="ARBA00023015"/>
    </source>
</evidence>
<dbReference type="InterPro" id="IPR005119">
    <property type="entry name" value="LysR_subst-bd"/>
</dbReference>
<feature type="region of interest" description="Disordered" evidence="5">
    <location>
        <begin position="318"/>
        <end position="340"/>
    </location>
</feature>
<keyword evidence="8" id="KW-1185">Reference proteome</keyword>
<protein>
    <submittedName>
        <fullName evidence="7">LysR family transcriptional regulator</fullName>
    </submittedName>
</protein>
<comment type="similarity">
    <text evidence="1">Belongs to the LysR transcriptional regulatory family.</text>
</comment>
<dbReference type="PROSITE" id="PS50931">
    <property type="entry name" value="HTH_LYSR"/>
    <property type="match status" value="1"/>
</dbReference>
<dbReference type="InterPro" id="IPR000847">
    <property type="entry name" value="LysR_HTH_N"/>
</dbReference>
<reference evidence="7 8" key="1">
    <citation type="submission" date="2024-08" db="EMBL/GenBank/DDBJ databases">
        <title>Whole-genome sequencing of halo(alkali)philic microorganisms from hypersaline lakes.</title>
        <authorList>
            <person name="Sorokin D.Y."/>
            <person name="Merkel A.Y."/>
            <person name="Messina E."/>
            <person name="Yakimov M."/>
        </authorList>
    </citation>
    <scope>NUCLEOTIDE SEQUENCE [LARGE SCALE GENOMIC DNA]</scope>
    <source>
        <strain evidence="7 8">Cl-TMA</strain>
    </source>
</reference>
<dbReference type="Pfam" id="PF03466">
    <property type="entry name" value="LysR_substrate"/>
    <property type="match status" value="1"/>
</dbReference>
<evidence type="ECO:0000256" key="5">
    <source>
        <dbReference type="SAM" id="MobiDB-lite"/>
    </source>
</evidence>